<dbReference type="InterPro" id="IPR013321">
    <property type="entry name" value="Arc_rbn_hlx_hlx"/>
</dbReference>
<dbReference type="CDD" id="cd21631">
    <property type="entry name" value="RHH_CopG_NikR-like"/>
    <property type="match status" value="1"/>
</dbReference>
<evidence type="ECO:0000313" key="2">
    <source>
        <dbReference type="EMBL" id="RDH41719.1"/>
    </source>
</evidence>
<dbReference type="InterPro" id="IPR002145">
    <property type="entry name" value="CopG"/>
</dbReference>
<dbReference type="AlphaFoldDB" id="A0A4P9VH49"/>
<dbReference type="GO" id="GO:0006355">
    <property type="term" value="P:regulation of DNA-templated transcription"/>
    <property type="evidence" value="ECO:0007669"/>
    <property type="project" value="InterPro"/>
</dbReference>
<reference evidence="2 3" key="1">
    <citation type="submission" date="2017-04" db="EMBL/GenBank/DDBJ databases">
        <title>Draft genome sequence of Zooshikella ganghwensis VG4 isolated from Red Sea sediments.</title>
        <authorList>
            <person name="Rehman Z."/>
            <person name="Alam I."/>
            <person name="Kamau A."/>
            <person name="Bajic V."/>
            <person name="Leiknes T."/>
        </authorList>
    </citation>
    <scope>NUCLEOTIDE SEQUENCE [LARGE SCALE GENOMIC DNA]</scope>
    <source>
        <strain evidence="2 3">VG4</strain>
    </source>
</reference>
<dbReference type="Pfam" id="PF01402">
    <property type="entry name" value="RHH_1"/>
    <property type="match status" value="1"/>
</dbReference>
<comment type="caution">
    <text evidence="2">The sequence shown here is derived from an EMBL/GenBank/DDBJ whole genome shotgun (WGS) entry which is preliminary data.</text>
</comment>
<dbReference type="Gene3D" id="1.10.1220.10">
    <property type="entry name" value="Met repressor-like"/>
    <property type="match status" value="1"/>
</dbReference>
<gene>
    <name evidence="2" type="ORF">B9G39_27045</name>
</gene>
<protein>
    <submittedName>
        <fullName evidence="2">CopG family transcriptional regulator</fullName>
    </submittedName>
</protein>
<name>A0A4P9VH49_9GAMM</name>
<dbReference type="RefSeq" id="WP_094789683.1">
    <property type="nucleotide sequence ID" value="NZ_NDXW01000004.1"/>
</dbReference>
<feature type="domain" description="Ribbon-helix-helix protein CopG" evidence="1">
    <location>
        <begin position="2"/>
        <end position="41"/>
    </location>
</feature>
<keyword evidence="3" id="KW-1185">Reference proteome</keyword>
<evidence type="ECO:0000313" key="3">
    <source>
        <dbReference type="Proteomes" id="UP000257039"/>
    </source>
</evidence>
<accession>A0A4P9VH49</accession>
<proteinExistence type="predicted"/>
<dbReference type="Proteomes" id="UP000257039">
    <property type="component" value="Unassembled WGS sequence"/>
</dbReference>
<sequence length="72" mass="8332">MRTLVDIPDNQIDDLAKICEAEDISRAELIRQAIADFVEKKKRVEVNAFGLWAKADKPVDGLTYQEQIRDEW</sequence>
<evidence type="ECO:0000259" key="1">
    <source>
        <dbReference type="Pfam" id="PF01402"/>
    </source>
</evidence>
<organism evidence="2 3">
    <name type="scientific">Zooshikella ganghwensis</name>
    <dbReference type="NCBI Taxonomy" id="202772"/>
    <lineage>
        <taxon>Bacteria</taxon>
        <taxon>Pseudomonadati</taxon>
        <taxon>Pseudomonadota</taxon>
        <taxon>Gammaproteobacteria</taxon>
        <taxon>Oceanospirillales</taxon>
        <taxon>Zooshikellaceae</taxon>
        <taxon>Zooshikella</taxon>
    </lineage>
</organism>
<dbReference type="EMBL" id="NDXW01000004">
    <property type="protein sequence ID" value="RDH41719.1"/>
    <property type="molecule type" value="Genomic_DNA"/>
</dbReference>